<dbReference type="HOGENOM" id="CLU_052468_0_0_9"/>
<keyword evidence="3" id="KW-0808">Transferase</keyword>
<comment type="caution">
    <text evidence="8">The sequence shown here is derived from an EMBL/GenBank/DDBJ whole genome shotgun (WGS) entry which is preliminary data.</text>
</comment>
<dbReference type="InterPro" id="IPR036890">
    <property type="entry name" value="HATPase_C_sf"/>
</dbReference>
<dbReference type="EC" id="2.7.13.3" evidence="2"/>
<keyword evidence="4" id="KW-0418">Kinase</keyword>
<name>V9HU17_9FIRM</name>
<dbReference type="EMBL" id="AFZF02000008">
    <property type="protein sequence ID" value="EHL16659.1"/>
    <property type="molecule type" value="Genomic_DNA"/>
</dbReference>
<dbReference type="Pfam" id="PF02518">
    <property type="entry name" value="HATPase_c"/>
    <property type="match status" value="1"/>
</dbReference>
<dbReference type="InterPro" id="IPR050482">
    <property type="entry name" value="Sensor_HK_TwoCompSys"/>
</dbReference>
<dbReference type="PANTHER" id="PTHR24421">
    <property type="entry name" value="NITRATE/NITRITE SENSOR PROTEIN NARX-RELATED"/>
    <property type="match status" value="1"/>
</dbReference>
<evidence type="ECO:0000313" key="8">
    <source>
        <dbReference type="EMBL" id="EHL16659.1"/>
    </source>
</evidence>
<keyword evidence="6" id="KW-1133">Transmembrane helix</keyword>
<proteinExistence type="predicted"/>
<dbReference type="SUPFAM" id="SSF55874">
    <property type="entry name" value="ATPase domain of HSP90 chaperone/DNA topoisomerase II/histidine kinase"/>
    <property type="match status" value="1"/>
</dbReference>
<evidence type="ECO:0000256" key="3">
    <source>
        <dbReference type="ARBA" id="ARBA00022679"/>
    </source>
</evidence>
<evidence type="ECO:0000256" key="5">
    <source>
        <dbReference type="ARBA" id="ARBA00023012"/>
    </source>
</evidence>
<evidence type="ECO:0000313" key="9">
    <source>
        <dbReference type="Proteomes" id="UP000017818"/>
    </source>
</evidence>
<evidence type="ECO:0000259" key="7">
    <source>
        <dbReference type="Pfam" id="PF02518"/>
    </source>
</evidence>
<evidence type="ECO:0000256" key="1">
    <source>
        <dbReference type="ARBA" id="ARBA00000085"/>
    </source>
</evidence>
<dbReference type="GO" id="GO:0004673">
    <property type="term" value="F:protein histidine kinase activity"/>
    <property type="evidence" value="ECO:0007669"/>
    <property type="project" value="UniProtKB-EC"/>
</dbReference>
<dbReference type="RefSeq" id="WP_009527508.1">
    <property type="nucleotide sequence ID" value="NZ_JH815225.1"/>
</dbReference>
<evidence type="ECO:0000256" key="4">
    <source>
        <dbReference type="ARBA" id="ARBA00022777"/>
    </source>
</evidence>
<feature type="domain" description="Histidine kinase/HSP90-like ATPase" evidence="7">
    <location>
        <begin position="341"/>
        <end position="423"/>
    </location>
</feature>
<evidence type="ECO:0000256" key="2">
    <source>
        <dbReference type="ARBA" id="ARBA00012438"/>
    </source>
</evidence>
<organism evidence="8 9">
    <name type="scientific">Peptoanaerobacter stomatis</name>
    <dbReference type="NCBI Taxonomy" id="796937"/>
    <lineage>
        <taxon>Bacteria</taxon>
        <taxon>Bacillati</taxon>
        <taxon>Bacillota</taxon>
        <taxon>Clostridia</taxon>
        <taxon>Peptostreptococcales</taxon>
        <taxon>Filifactoraceae</taxon>
        <taxon>Peptoanaerobacter</taxon>
    </lineage>
</organism>
<evidence type="ECO:0000256" key="6">
    <source>
        <dbReference type="SAM" id="Phobius"/>
    </source>
</evidence>
<keyword evidence="5" id="KW-0902">Two-component regulatory system</keyword>
<dbReference type="OrthoDB" id="9781904at2"/>
<dbReference type="Gene3D" id="3.30.565.10">
    <property type="entry name" value="Histidine kinase-like ATPase, C-terminal domain"/>
    <property type="match status" value="1"/>
</dbReference>
<accession>V9HU17</accession>
<comment type="catalytic activity">
    <reaction evidence="1">
        <text>ATP + protein L-histidine = ADP + protein N-phospho-L-histidine.</text>
        <dbReference type="EC" id="2.7.13.3"/>
    </reaction>
</comment>
<dbReference type="PANTHER" id="PTHR24421:SF10">
    <property type="entry name" value="NITRATE_NITRITE SENSOR PROTEIN NARQ"/>
    <property type="match status" value="1"/>
</dbReference>
<reference evidence="8 9" key="1">
    <citation type="submission" date="2012-05" db="EMBL/GenBank/DDBJ databases">
        <title>The Genome Sequence of Eubacteriaceae bacterium CM2.</title>
        <authorList>
            <consortium name="The Broad Institute Genome Sequencing Platform"/>
            <person name="Earl A."/>
            <person name="Ward D."/>
            <person name="Feldgarden M."/>
            <person name="Gevers D."/>
            <person name="Sizova M."/>
            <person name="Hazen A."/>
            <person name="Epstein S."/>
            <person name="Walker B."/>
            <person name="Young S.K."/>
            <person name="Zeng Q."/>
            <person name="Gargeya S."/>
            <person name="Fitzgerald M."/>
            <person name="Haas B."/>
            <person name="Abouelleil A."/>
            <person name="Alvarado L."/>
            <person name="Arachchi H.M."/>
            <person name="Berlin A."/>
            <person name="Chapman S.B."/>
            <person name="Goldberg J."/>
            <person name="Griggs A."/>
            <person name="Gujja S."/>
            <person name="Hansen M."/>
            <person name="Howarth C."/>
            <person name="Imamovic A."/>
            <person name="Larimer J."/>
            <person name="McCowen C."/>
            <person name="Montmayeur A."/>
            <person name="Murphy C."/>
            <person name="Neiman D."/>
            <person name="Pearson M."/>
            <person name="Priest M."/>
            <person name="Roberts A."/>
            <person name="Saif S."/>
            <person name="Shea T."/>
            <person name="Sisk P."/>
            <person name="Sykes S."/>
            <person name="Wortman J."/>
            <person name="Nusbaum C."/>
            <person name="Birren B."/>
        </authorList>
    </citation>
    <scope>NUCLEOTIDE SEQUENCE [LARGE SCALE GENOMIC DNA]</scope>
    <source>
        <strain evidence="8 9">CM2</strain>
    </source>
</reference>
<feature type="transmembrane region" description="Helical" evidence="6">
    <location>
        <begin position="82"/>
        <end position="103"/>
    </location>
</feature>
<feature type="transmembrane region" description="Helical" evidence="6">
    <location>
        <begin position="16"/>
        <end position="37"/>
    </location>
</feature>
<dbReference type="Proteomes" id="UP000017818">
    <property type="component" value="Unassembled WGS sequence"/>
</dbReference>
<sequence>MVTFIELTDIQRGTILTLWFLNICIMMYYISFVIIQLNNIKKIIFPTVVTCASIIIIINMLYIRNERNLSPTYIKLSKLPSIIYIIVALLFIIYSFFKLYYIFRYKKSSINISSIKESVDVFPKGLLFADKNGILLLVNTCMYELSLDILDCMPQDLHSFWKSLKSGDLKEGVKRVVFRDNLLIRTNDQKTWTFVKNQIDTDMGEITQISATDTSESAELYDKIKKENIELVEVNKRFKSYAKNINNLVAQEERLNTKIRIHDELGQVLLRTKYYITKDIDYNRIKELFEIWKNSVDILRHEVEIEKKSPLTYLMETARDVGVNITVSGDAFQDESVEEMITLLSSEILTNAVKHSKAQNMYIDVKYKMNKYTVIFTNDGIQPTYPITERGGLSNMRKKIERIGGTIKVESIPIFKITIKIPTDNI</sequence>
<keyword evidence="6" id="KW-0812">Transmembrane</keyword>
<dbReference type="AlphaFoldDB" id="V9HU17"/>
<keyword evidence="6" id="KW-0472">Membrane</keyword>
<dbReference type="InterPro" id="IPR003594">
    <property type="entry name" value="HATPase_dom"/>
</dbReference>
<protein>
    <recommendedName>
        <fullName evidence="2">histidine kinase</fullName>
        <ecNumber evidence="2">2.7.13.3</ecNumber>
    </recommendedName>
</protein>
<feature type="transmembrane region" description="Helical" evidence="6">
    <location>
        <begin position="43"/>
        <end position="62"/>
    </location>
</feature>
<gene>
    <name evidence="8" type="ORF">HMPREF9630_01858</name>
</gene>
<dbReference type="GO" id="GO:0000160">
    <property type="term" value="P:phosphorelay signal transduction system"/>
    <property type="evidence" value="ECO:0007669"/>
    <property type="project" value="UniProtKB-KW"/>
</dbReference>